<reference evidence="2 3" key="1">
    <citation type="submission" date="2019-05" db="EMBL/GenBank/DDBJ databases">
        <title>Ruegeria sp. nov., isolated from tidal flat.</title>
        <authorList>
            <person name="Kim W."/>
        </authorList>
    </citation>
    <scope>NUCLEOTIDE SEQUENCE [LARGE SCALE GENOMIC DNA]</scope>
    <source>
        <strain evidence="2 3">CAU 1488</strain>
    </source>
</reference>
<gene>
    <name evidence="2" type="ORF">FGK63_15665</name>
</gene>
<evidence type="ECO:0000313" key="2">
    <source>
        <dbReference type="EMBL" id="TMV05486.1"/>
    </source>
</evidence>
<dbReference type="Proteomes" id="UP001193035">
    <property type="component" value="Unassembled WGS sequence"/>
</dbReference>
<organism evidence="2 3">
    <name type="scientific">Ruegeria sediminis</name>
    <dbReference type="NCBI Taxonomy" id="2583820"/>
    <lineage>
        <taxon>Bacteria</taxon>
        <taxon>Pseudomonadati</taxon>
        <taxon>Pseudomonadota</taxon>
        <taxon>Alphaproteobacteria</taxon>
        <taxon>Rhodobacterales</taxon>
        <taxon>Roseobacteraceae</taxon>
        <taxon>Ruegeria</taxon>
    </lineage>
</organism>
<dbReference type="RefSeq" id="WP_138843956.1">
    <property type="nucleotide sequence ID" value="NZ_VCPD01000006.1"/>
</dbReference>
<feature type="signal peptide" evidence="1">
    <location>
        <begin position="1"/>
        <end position="23"/>
    </location>
</feature>
<feature type="chain" id="PRO_5046878993" evidence="1">
    <location>
        <begin position="24"/>
        <end position="107"/>
    </location>
</feature>
<name>A0ABY2WUT2_9RHOB</name>
<protein>
    <submittedName>
        <fullName evidence="2">Uncharacterized protein</fullName>
    </submittedName>
</protein>
<accession>A0ABY2WUT2</accession>
<keyword evidence="1" id="KW-0732">Signal</keyword>
<keyword evidence="3" id="KW-1185">Reference proteome</keyword>
<sequence length="107" mass="11206">MQITRTLAGTAVVLALSTTASLAASETAECKLTNVSADTVLYEGTCQVSQEQSGSNTIYSVSMPGAESFMFAGSGDQWMHGSDKVQFTDLPNGGIFKWGDFALAVAE</sequence>
<dbReference type="EMBL" id="VCPD01000006">
    <property type="protein sequence ID" value="TMV05486.1"/>
    <property type="molecule type" value="Genomic_DNA"/>
</dbReference>
<evidence type="ECO:0000256" key="1">
    <source>
        <dbReference type="SAM" id="SignalP"/>
    </source>
</evidence>
<comment type="caution">
    <text evidence="2">The sequence shown here is derived from an EMBL/GenBank/DDBJ whole genome shotgun (WGS) entry which is preliminary data.</text>
</comment>
<evidence type="ECO:0000313" key="3">
    <source>
        <dbReference type="Proteomes" id="UP001193035"/>
    </source>
</evidence>
<proteinExistence type="predicted"/>